<name>K6WG30_9ACTN</name>
<keyword evidence="6" id="KW-1185">Reference proteome</keyword>
<feature type="chain" id="PRO_5039469516" evidence="4">
    <location>
        <begin position="20"/>
        <end position="423"/>
    </location>
</feature>
<dbReference type="GO" id="GO:1901982">
    <property type="term" value="F:maltose binding"/>
    <property type="evidence" value="ECO:0007669"/>
    <property type="project" value="TreeGrafter"/>
</dbReference>
<evidence type="ECO:0000256" key="1">
    <source>
        <dbReference type="ARBA" id="ARBA00008520"/>
    </source>
</evidence>
<keyword evidence="2" id="KW-0813">Transport</keyword>
<dbReference type="GO" id="GO:0042956">
    <property type="term" value="P:maltodextrin transmembrane transport"/>
    <property type="evidence" value="ECO:0007669"/>
    <property type="project" value="TreeGrafter"/>
</dbReference>
<evidence type="ECO:0000256" key="3">
    <source>
        <dbReference type="ARBA" id="ARBA00022729"/>
    </source>
</evidence>
<dbReference type="PANTHER" id="PTHR30061">
    <property type="entry name" value="MALTOSE-BINDING PERIPLASMIC PROTEIN"/>
    <property type="match status" value="1"/>
</dbReference>
<evidence type="ECO:0000313" key="5">
    <source>
        <dbReference type="EMBL" id="GAB91127.1"/>
    </source>
</evidence>
<evidence type="ECO:0000256" key="2">
    <source>
        <dbReference type="ARBA" id="ARBA00022448"/>
    </source>
</evidence>
<dbReference type="RefSeq" id="WP_006334392.1">
    <property type="nucleotide sequence ID" value="NZ_BAHC01000125.1"/>
</dbReference>
<dbReference type="PANTHER" id="PTHR30061:SF50">
    <property type="entry name" value="MALTOSE_MALTODEXTRIN-BINDING PERIPLASMIC PROTEIN"/>
    <property type="match status" value="1"/>
</dbReference>
<dbReference type="Gene3D" id="3.40.190.10">
    <property type="entry name" value="Periplasmic binding protein-like II"/>
    <property type="match status" value="2"/>
</dbReference>
<organism evidence="5 6">
    <name type="scientific">Gordonia rhizosphera NBRC 16068</name>
    <dbReference type="NCBI Taxonomy" id="1108045"/>
    <lineage>
        <taxon>Bacteria</taxon>
        <taxon>Bacillati</taxon>
        <taxon>Actinomycetota</taxon>
        <taxon>Actinomycetes</taxon>
        <taxon>Mycobacteriales</taxon>
        <taxon>Gordoniaceae</taxon>
        <taxon>Gordonia</taxon>
    </lineage>
</organism>
<gene>
    <name evidence="5" type="ORF">GORHZ_125_00100</name>
</gene>
<proteinExistence type="inferred from homology"/>
<dbReference type="EMBL" id="BAHC01000125">
    <property type="protein sequence ID" value="GAB91127.1"/>
    <property type="molecule type" value="Genomic_DNA"/>
</dbReference>
<dbReference type="OrthoDB" id="3495561at2"/>
<accession>K6WG30</accession>
<dbReference type="Pfam" id="PF01547">
    <property type="entry name" value="SBP_bac_1"/>
    <property type="match status" value="1"/>
</dbReference>
<dbReference type="GO" id="GO:0015768">
    <property type="term" value="P:maltose transport"/>
    <property type="evidence" value="ECO:0007669"/>
    <property type="project" value="TreeGrafter"/>
</dbReference>
<comment type="caution">
    <text evidence="5">The sequence shown here is derived from an EMBL/GenBank/DDBJ whole genome shotgun (WGS) entry which is preliminary data.</text>
</comment>
<dbReference type="Proteomes" id="UP000008363">
    <property type="component" value="Unassembled WGS sequence"/>
</dbReference>
<dbReference type="CDD" id="cd14750">
    <property type="entry name" value="PBP2_TMBP"/>
    <property type="match status" value="1"/>
</dbReference>
<protein>
    <submittedName>
        <fullName evidence="5">Putative ABC transporter substrate-binding protein</fullName>
    </submittedName>
</protein>
<feature type="signal peptide" evidence="4">
    <location>
        <begin position="1"/>
        <end position="19"/>
    </location>
</feature>
<evidence type="ECO:0000313" key="6">
    <source>
        <dbReference type="Proteomes" id="UP000008363"/>
    </source>
</evidence>
<dbReference type="AlphaFoldDB" id="K6WG30"/>
<keyword evidence="3 4" id="KW-0732">Signal</keyword>
<dbReference type="SUPFAM" id="SSF53850">
    <property type="entry name" value="Periplasmic binding protein-like II"/>
    <property type="match status" value="1"/>
</dbReference>
<reference evidence="5 6" key="1">
    <citation type="submission" date="2012-08" db="EMBL/GenBank/DDBJ databases">
        <title>Whole genome shotgun sequence of Gordonia rhizosphera NBRC 16068.</title>
        <authorList>
            <person name="Takarada H."/>
            <person name="Isaki S."/>
            <person name="Hosoyama A."/>
            <person name="Tsuchikane K."/>
            <person name="Katsumata H."/>
            <person name="Baba S."/>
            <person name="Ohji S."/>
            <person name="Yamazaki S."/>
            <person name="Fujita N."/>
        </authorList>
    </citation>
    <scope>NUCLEOTIDE SEQUENCE [LARGE SCALE GENOMIC DNA]</scope>
    <source>
        <strain evidence="5 6">NBRC 16068</strain>
    </source>
</reference>
<comment type="similarity">
    <text evidence="1">Belongs to the bacterial solute-binding protein 1 family.</text>
</comment>
<sequence>MRIPRIAAALLTTVGLAAAVVGCADNSLQVAVDSQHEYLDGRGPITFVQGKDNSGVLPPLVARWNTTHPGEQVTIKEQTDQADQQHQDLVQHFQARDTGYDVVTVDVVWTAEFAARGWLQQLAGSMGVDTSGLIPATVHGASYGGQLWAMPTTSDGGMLFYRKDLVSAPPTTWSEMMSDCSIAHEHHIGCYAGQFAQYEGLTVNAAEAINSAGGSIVADDGVTPTVDSPKAKAGLAALAAAFADGNIPRAALTFQEEQSRQAFQTGQALFMRNWPYVYSLMSAEGSEVAGKFGIAPLPGHDGIGNSSLGGHNAAINVFSQHKATARDFLEFLASDEQQRSFLEVGSLAPVRASLYHDPALQSEFPYLETLLTSIQNAVPRPVSPYYPAITRAVQSNVYSLLQGTKDVDTAAHDISASIGAAQS</sequence>
<dbReference type="eggNOG" id="COG1653">
    <property type="taxonomic scope" value="Bacteria"/>
</dbReference>
<dbReference type="InterPro" id="IPR006059">
    <property type="entry name" value="SBP"/>
</dbReference>
<dbReference type="GO" id="GO:0055052">
    <property type="term" value="C:ATP-binding cassette (ABC) transporter complex, substrate-binding subunit-containing"/>
    <property type="evidence" value="ECO:0007669"/>
    <property type="project" value="TreeGrafter"/>
</dbReference>
<dbReference type="STRING" id="1108045.GORHZ_125_00100"/>
<dbReference type="PROSITE" id="PS51257">
    <property type="entry name" value="PROKAR_LIPOPROTEIN"/>
    <property type="match status" value="1"/>
</dbReference>
<evidence type="ECO:0000256" key="4">
    <source>
        <dbReference type="SAM" id="SignalP"/>
    </source>
</evidence>